<dbReference type="InterPro" id="IPR027417">
    <property type="entry name" value="P-loop_NTPase"/>
</dbReference>
<evidence type="ECO:0000259" key="2">
    <source>
        <dbReference type="PROSITE" id="PS50943"/>
    </source>
</evidence>
<dbReference type="Gene3D" id="2.60.120.10">
    <property type="entry name" value="Jelly Rolls"/>
    <property type="match status" value="1"/>
</dbReference>
<comment type="caution">
    <text evidence="3">The sequence shown here is derived from an EMBL/GenBank/DDBJ whole genome shotgun (WGS) entry which is preliminary data.</text>
</comment>
<dbReference type="Proteomes" id="UP000705867">
    <property type="component" value="Unassembled WGS sequence"/>
</dbReference>
<dbReference type="Gene3D" id="1.10.260.40">
    <property type="entry name" value="lambda repressor-like DNA-binding domains"/>
    <property type="match status" value="1"/>
</dbReference>
<dbReference type="GO" id="GO:0005829">
    <property type="term" value="C:cytosol"/>
    <property type="evidence" value="ECO:0007669"/>
    <property type="project" value="TreeGrafter"/>
</dbReference>
<dbReference type="SMART" id="SM00530">
    <property type="entry name" value="HTH_XRE"/>
    <property type="match status" value="1"/>
</dbReference>
<dbReference type="InterPro" id="IPR011051">
    <property type="entry name" value="RmlC_Cupin_sf"/>
</dbReference>
<dbReference type="InterPro" id="IPR001387">
    <property type="entry name" value="Cro/C1-type_HTH"/>
</dbReference>
<evidence type="ECO:0000313" key="4">
    <source>
        <dbReference type="Proteomes" id="UP000705867"/>
    </source>
</evidence>
<dbReference type="GO" id="GO:0003677">
    <property type="term" value="F:DNA binding"/>
    <property type="evidence" value="ECO:0007669"/>
    <property type="project" value="UniProtKB-KW"/>
</dbReference>
<feature type="domain" description="HTH cro/C1-type" evidence="2">
    <location>
        <begin position="252"/>
        <end position="306"/>
    </location>
</feature>
<dbReference type="InterPro" id="IPR014710">
    <property type="entry name" value="RmlC-like_jellyroll"/>
</dbReference>
<evidence type="ECO:0000313" key="3">
    <source>
        <dbReference type="EMBL" id="MBZ0154681.1"/>
    </source>
</evidence>
<dbReference type="Gene3D" id="3.40.50.300">
    <property type="entry name" value="P-loop containing nucleotide triphosphate hydrolases"/>
    <property type="match status" value="1"/>
</dbReference>
<evidence type="ECO:0000256" key="1">
    <source>
        <dbReference type="ARBA" id="ARBA00023125"/>
    </source>
</evidence>
<dbReference type="PROSITE" id="PS50943">
    <property type="entry name" value="HTH_CROC1"/>
    <property type="match status" value="1"/>
</dbReference>
<dbReference type="Pfam" id="PF01381">
    <property type="entry name" value="HTH_3"/>
    <property type="match status" value="1"/>
</dbReference>
<dbReference type="PANTHER" id="PTHR46797:SF2">
    <property type="entry name" value="TRANSCRIPTIONAL REGULATOR"/>
    <property type="match status" value="1"/>
</dbReference>
<organism evidence="3 4">
    <name type="scientific">Candidatus Nitrobium versatile</name>
    <dbReference type="NCBI Taxonomy" id="2884831"/>
    <lineage>
        <taxon>Bacteria</taxon>
        <taxon>Pseudomonadati</taxon>
        <taxon>Nitrospirota</taxon>
        <taxon>Nitrospiria</taxon>
        <taxon>Nitrospirales</taxon>
        <taxon>Nitrospiraceae</taxon>
        <taxon>Candidatus Nitrobium</taxon>
    </lineage>
</organism>
<keyword evidence="1" id="KW-0238">DNA-binding</keyword>
<dbReference type="AlphaFoldDB" id="A0A953LVB6"/>
<protein>
    <submittedName>
        <fullName evidence="3">Helix-turn-helix domain-containing protein</fullName>
    </submittedName>
</protein>
<dbReference type="GO" id="GO:0003700">
    <property type="term" value="F:DNA-binding transcription factor activity"/>
    <property type="evidence" value="ECO:0007669"/>
    <property type="project" value="TreeGrafter"/>
</dbReference>
<sequence length="420" mass="47237">MSKISTGIKAFDGLIDSLYVGDNVVWEVDAGTAHDVFILSFIRQSFEDSQKVIYVSFNRSPQSVLNDLDDLLDLGREHFVLVDGFTAGKGKSDATFLRFYDKPQSCTVVRIGNPRNIDEFTATLNEIEDSLPPGARYVFDSLTGMQDLWSDENSTYQFFTYMCPRLYDLATVAYWILEKEAHSQKFKANLRHITQDVFDLYVRRDKLYIKAVKLSGRQDREAFKPHIYTISDGDISITSLKKEPSTGLGGRLKALRIKAGMSQKELADKVDVTASFISQLENNQISPSLNSFMQICRALGANPAQFLEEEGERDLPWLFRRESAVSTLTSLGEGIKGYTIVSDERMSARGVVLPAGAVLRRHFQPLKGPEFIYVVRGVVSVTVEGRTEILYPGDSIYLKEVMPSQWKNEGGDEAELLAVW</sequence>
<gene>
    <name evidence="3" type="ORF">K8I29_00515</name>
</gene>
<name>A0A953LVB6_9BACT</name>
<accession>A0A953LVB6</accession>
<dbReference type="InterPro" id="IPR010982">
    <property type="entry name" value="Lambda_DNA-bd_dom_sf"/>
</dbReference>
<dbReference type="PANTHER" id="PTHR46797">
    <property type="entry name" value="HTH-TYPE TRANSCRIPTIONAL REGULATOR"/>
    <property type="match status" value="1"/>
</dbReference>
<reference evidence="3" key="1">
    <citation type="journal article" date="2021" name="bioRxiv">
        <title>Unraveling nitrogen, sulfur and carbon metabolic pathways and microbial community transcriptional responses to substrate deprivation and toxicity stresses in a bioreactor mimicking anoxic brackish coastal sediment conditions.</title>
        <authorList>
            <person name="Martins P.D."/>
            <person name="Echeveste M.J."/>
            <person name="Arshad A."/>
            <person name="Kurth J."/>
            <person name="Ouboter H."/>
            <person name="Jetten M.S.M."/>
            <person name="Welte C.U."/>
        </authorList>
    </citation>
    <scope>NUCLEOTIDE SEQUENCE</scope>
    <source>
        <strain evidence="3">MAG_39</strain>
    </source>
</reference>
<dbReference type="SUPFAM" id="SSF51182">
    <property type="entry name" value="RmlC-like cupins"/>
    <property type="match status" value="1"/>
</dbReference>
<dbReference type="CDD" id="cd00093">
    <property type="entry name" value="HTH_XRE"/>
    <property type="match status" value="1"/>
</dbReference>
<reference evidence="3" key="2">
    <citation type="submission" date="2021-08" db="EMBL/GenBank/DDBJ databases">
        <authorList>
            <person name="Dalcin Martins P."/>
        </authorList>
    </citation>
    <scope>NUCLEOTIDE SEQUENCE</scope>
    <source>
        <strain evidence="3">MAG_39</strain>
    </source>
</reference>
<dbReference type="InterPro" id="IPR013096">
    <property type="entry name" value="Cupin_2"/>
</dbReference>
<dbReference type="Pfam" id="PF07883">
    <property type="entry name" value="Cupin_2"/>
    <property type="match status" value="1"/>
</dbReference>
<dbReference type="EMBL" id="JAIOIV010000010">
    <property type="protein sequence ID" value="MBZ0154681.1"/>
    <property type="molecule type" value="Genomic_DNA"/>
</dbReference>
<dbReference type="InterPro" id="IPR050807">
    <property type="entry name" value="TransReg_Diox_bact_type"/>
</dbReference>
<proteinExistence type="predicted"/>
<dbReference type="SUPFAM" id="SSF47413">
    <property type="entry name" value="lambda repressor-like DNA-binding domains"/>
    <property type="match status" value="1"/>
</dbReference>